<dbReference type="SUPFAM" id="SSF56112">
    <property type="entry name" value="Protein kinase-like (PK-like)"/>
    <property type="match status" value="1"/>
</dbReference>
<gene>
    <name evidence="1" type="ORF">PHA8399_01823</name>
</gene>
<evidence type="ECO:0000313" key="2">
    <source>
        <dbReference type="Proteomes" id="UP000051326"/>
    </source>
</evidence>
<dbReference type="Proteomes" id="UP000051326">
    <property type="component" value="Unassembled WGS sequence"/>
</dbReference>
<dbReference type="GO" id="GO:0019748">
    <property type="term" value="P:secondary metabolic process"/>
    <property type="evidence" value="ECO:0007669"/>
    <property type="project" value="InterPro"/>
</dbReference>
<reference evidence="1 2" key="1">
    <citation type="submission" date="2015-09" db="EMBL/GenBank/DDBJ databases">
        <authorList>
            <consortium name="Swine Surveillance"/>
        </authorList>
    </citation>
    <scope>NUCLEOTIDE SEQUENCE [LARGE SCALE GENOMIC DNA]</scope>
    <source>
        <strain evidence="1 2">CECT 8399</strain>
    </source>
</reference>
<sequence>MIPAPEILAEFGVSAPELVEETGLAVLWKVCRADGSPAVLKIYGSKGMRNEAGGFRFLVAAGGPAAKVYKVTASAALIEWLSGPPLGDLSRAGRDADAAAELVRVANGLHASAIPEAGYPRLEDWFTALFSLTVSAGASEEARTNIFRSQALARRLLADPQDVRPLHGDLHHSNIRLGDRGYCAFDAKGVLGERTYELANAFRHPRGALDLVREPERISFLATLWSQEFQVGRRRLLQWAAAKCALSMAWRNGGRLGNDPELHLLGALLNAAEG</sequence>
<dbReference type="AlphaFoldDB" id="A0A0P1H9M0"/>
<dbReference type="EMBL" id="CYSR01000021">
    <property type="protein sequence ID" value="CUH99700.1"/>
    <property type="molecule type" value="Genomic_DNA"/>
</dbReference>
<dbReference type="RefSeq" id="WP_058285832.1">
    <property type="nucleotide sequence ID" value="NZ_CYSR01000021.1"/>
</dbReference>
<accession>A0A0P1H9M0</accession>
<name>A0A0P1H9M0_9RHOB</name>
<keyword evidence="1" id="KW-0808">Transferase</keyword>
<protein>
    <submittedName>
        <fullName evidence="1">Aminoglycoside/hydroxyurea antibiotic resistance kinase</fullName>
    </submittedName>
</protein>
<dbReference type="STRING" id="1396826.PHA8399_01823"/>
<dbReference type="Pfam" id="PF04655">
    <property type="entry name" value="APH_6_hur"/>
    <property type="match status" value="1"/>
</dbReference>
<dbReference type="GO" id="GO:0016301">
    <property type="term" value="F:kinase activity"/>
    <property type="evidence" value="ECO:0007669"/>
    <property type="project" value="UniProtKB-KW"/>
</dbReference>
<keyword evidence="1" id="KW-0418">Kinase</keyword>
<evidence type="ECO:0000313" key="1">
    <source>
        <dbReference type="EMBL" id="CUH99700.1"/>
    </source>
</evidence>
<dbReference type="InterPro" id="IPR011009">
    <property type="entry name" value="Kinase-like_dom_sf"/>
</dbReference>
<proteinExistence type="predicted"/>
<organism evidence="1 2">
    <name type="scientific">Leisingera aquaemixtae</name>
    <dbReference type="NCBI Taxonomy" id="1396826"/>
    <lineage>
        <taxon>Bacteria</taxon>
        <taxon>Pseudomonadati</taxon>
        <taxon>Pseudomonadota</taxon>
        <taxon>Alphaproteobacteria</taxon>
        <taxon>Rhodobacterales</taxon>
        <taxon>Roseobacteraceae</taxon>
        <taxon>Leisingera</taxon>
    </lineage>
</organism>
<dbReference type="GO" id="GO:0016773">
    <property type="term" value="F:phosphotransferase activity, alcohol group as acceptor"/>
    <property type="evidence" value="ECO:0007669"/>
    <property type="project" value="InterPro"/>
</dbReference>
<dbReference type="InterPro" id="IPR006748">
    <property type="entry name" value="NH2Glyco/OHUrea_AB-resist_kin"/>
</dbReference>